<proteinExistence type="predicted"/>
<name>X1D0S3_9ZZZZ</name>
<dbReference type="AlphaFoldDB" id="X1D0S3"/>
<organism evidence="1">
    <name type="scientific">marine sediment metagenome</name>
    <dbReference type="NCBI Taxonomy" id="412755"/>
    <lineage>
        <taxon>unclassified sequences</taxon>
        <taxon>metagenomes</taxon>
        <taxon>ecological metagenomes</taxon>
    </lineage>
</organism>
<feature type="non-terminal residue" evidence="1">
    <location>
        <position position="34"/>
    </location>
</feature>
<gene>
    <name evidence="1" type="ORF">S01H4_23258</name>
</gene>
<comment type="caution">
    <text evidence="1">The sequence shown here is derived from an EMBL/GenBank/DDBJ whole genome shotgun (WGS) entry which is preliminary data.</text>
</comment>
<accession>X1D0S3</accession>
<dbReference type="EMBL" id="BART01010766">
    <property type="protein sequence ID" value="GAG90051.1"/>
    <property type="molecule type" value="Genomic_DNA"/>
</dbReference>
<evidence type="ECO:0000313" key="1">
    <source>
        <dbReference type="EMBL" id="GAG90051.1"/>
    </source>
</evidence>
<sequence length="34" mass="4028">MSSANKNTSQISKISFKELQIQIEEFRQKRDDLN</sequence>
<protein>
    <submittedName>
        <fullName evidence="1">Uncharacterized protein</fullName>
    </submittedName>
</protein>
<reference evidence="1" key="1">
    <citation type="journal article" date="2014" name="Front. Microbiol.">
        <title>High frequency of phylogenetically diverse reductive dehalogenase-homologous genes in deep subseafloor sedimentary metagenomes.</title>
        <authorList>
            <person name="Kawai M."/>
            <person name="Futagami T."/>
            <person name="Toyoda A."/>
            <person name="Takaki Y."/>
            <person name="Nishi S."/>
            <person name="Hori S."/>
            <person name="Arai W."/>
            <person name="Tsubouchi T."/>
            <person name="Morono Y."/>
            <person name="Uchiyama I."/>
            <person name="Ito T."/>
            <person name="Fujiyama A."/>
            <person name="Inagaki F."/>
            <person name="Takami H."/>
        </authorList>
    </citation>
    <scope>NUCLEOTIDE SEQUENCE</scope>
    <source>
        <strain evidence="1">Expedition CK06-06</strain>
    </source>
</reference>